<dbReference type="InParanoid" id="H2ZFH1"/>
<name>H2ZFH1_CIOSA</name>
<evidence type="ECO:0000256" key="2">
    <source>
        <dbReference type="ARBA" id="ARBA00004629"/>
    </source>
</evidence>
<evidence type="ECO:0000256" key="11">
    <source>
        <dbReference type="ARBA" id="ARBA00023306"/>
    </source>
</evidence>
<dbReference type="Ensembl" id="ENSCSAVT00000016518.1">
    <property type="protein sequence ID" value="ENSCSAVP00000016337.1"/>
    <property type="gene ID" value="ENSCSAVG00000009617.1"/>
</dbReference>
<keyword evidence="11" id="KW-0131">Cell cycle</keyword>
<organism evidence="16 17">
    <name type="scientific">Ciona savignyi</name>
    <name type="common">Pacific transparent sea squirt</name>
    <dbReference type="NCBI Taxonomy" id="51511"/>
    <lineage>
        <taxon>Eukaryota</taxon>
        <taxon>Metazoa</taxon>
        <taxon>Chordata</taxon>
        <taxon>Tunicata</taxon>
        <taxon>Ascidiacea</taxon>
        <taxon>Phlebobranchia</taxon>
        <taxon>Cionidae</taxon>
        <taxon>Ciona</taxon>
    </lineage>
</organism>
<evidence type="ECO:0000256" key="12">
    <source>
        <dbReference type="ARBA" id="ARBA00023328"/>
    </source>
</evidence>
<evidence type="ECO:0000256" key="8">
    <source>
        <dbReference type="ARBA" id="ARBA00022776"/>
    </source>
</evidence>
<evidence type="ECO:0000256" key="10">
    <source>
        <dbReference type="ARBA" id="ARBA00023212"/>
    </source>
</evidence>
<evidence type="ECO:0000256" key="3">
    <source>
        <dbReference type="ARBA" id="ARBA00010684"/>
    </source>
</evidence>
<evidence type="ECO:0000256" key="1">
    <source>
        <dbReference type="ARBA" id="ARBA00004186"/>
    </source>
</evidence>
<dbReference type="GO" id="GO:0000940">
    <property type="term" value="C:outer kinetochore"/>
    <property type="evidence" value="ECO:0007669"/>
    <property type="project" value="InterPro"/>
</dbReference>
<evidence type="ECO:0000256" key="6">
    <source>
        <dbReference type="ARBA" id="ARBA00022618"/>
    </source>
</evidence>
<keyword evidence="4" id="KW-0158">Chromosome</keyword>
<dbReference type="GO" id="GO:0051301">
    <property type="term" value="P:cell division"/>
    <property type="evidence" value="ECO:0007669"/>
    <property type="project" value="UniProtKB-KW"/>
</dbReference>
<evidence type="ECO:0000313" key="16">
    <source>
        <dbReference type="Ensembl" id="ENSCSAVP00000016337.1"/>
    </source>
</evidence>
<keyword evidence="6" id="KW-0132">Cell division</keyword>
<dbReference type="HOGENOM" id="CLU_1906016_0_0_1"/>
<evidence type="ECO:0000256" key="14">
    <source>
        <dbReference type="SAM" id="Coils"/>
    </source>
</evidence>
<accession>H2ZFH1</accession>
<keyword evidence="5" id="KW-0963">Cytoplasm</keyword>
<evidence type="ECO:0000256" key="9">
    <source>
        <dbReference type="ARBA" id="ARBA00022838"/>
    </source>
</evidence>
<comment type="subcellular location">
    <subcellularLocation>
        <location evidence="2">Chromosome</location>
        <location evidence="2">Centromere</location>
        <location evidence="2">Kinetochore</location>
    </subcellularLocation>
    <subcellularLocation>
        <location evidence="1">Cytoplasm</location>
        <location evidence="1">Cytoskeleton</location>
        <location evidence="1">Spindle</location>
    </subcellularLocation>
</comment>
<dbReference type="Proteomes" id="UP000007875">
    <property type="component" value="Unassembled WGS sequence"/>
</dbReference>
<dbReference type="GO" id="GO:0008017">
    <property type="term" value="F:microtubule binding"/>
    <property type="evidence" value="ECO:0007669"/>
    <property type="project" value="InterPro"/>
</dbReference>
<sequence length="133" mass="14774">MEQAMDNVVNKFDEAERNLEEIETRLEDGFAKHLKANEAGDNVEDKASLLAHLDEVKQDYAEIKKEAAELGQLQREMALAFQKQLLSTVQKLQGLTETQSLNKGSAEVTSAAIESLVEQSNVAESLTNKLKKL</sequence>
<dbReference type="InterPro" id="IPR026762">
    <property type="entry name" value="Ska2"/>
</dbReference>
<keyword evidence="10" id="KW-0206">Cytoskeleton</keyword>
<dbReference type="GeneTree" id="ENSGT00390000003767"/>
<dbReference type="AlphaFoldDB" id="H2ZFH1"/>
<feature type="coiled-coil region" evidence="14">
    <location>
        <begin position="5"/>
        <end position="76"/>
    </location>
</feature>
<dbReference type="GO" id="GO:0005876">
    <property type="term" value="C:spindle microtubule"/>
    <property type="evidence" value="ECO:0007669"/>
    <property type="project" value="InterPro"/>
</dbReference>
<keyword evidence="7" id="KW-0493">Microtubule</keyword>
<reference evidence="16" key="3">
    <citation type="submission" date="2025-09" db="UniProtKB">
        <authorList>
            <consortium name="Ensembl"/>
        </authorList>
    </citation>
    <scope>IDENTIFICATION</scope>
</reference>
<feature type="domain" description="Ska2 N-terminal" evidence="15">
    <location>
        <begin position="2"/>
        <end position="104"/>
    </location>
</feature>
<evidence type="ECO:0000256" key="5">
    <source>
        <dbReference type="ARBA" id="ARBA00022490"/>
    </source>
</evidence>
<keyword evidence="17" id="KW-1185">Reference proteome</keyword>
<dbReference type="PANTHER" id="PTHR32017:SF3">
    <property type="entry name" value="SPINDLE AND KINETOCHORE-ASSOCIATED PROTEIN 2"/>
    <property type="match status" value="1"/>
</dbReference>
<dbReference type="GO" id="GO:0007059">
    <property type="term" value="P:chromosome segregation"/>
    <property type="evidence" value="ECO:0007669"/>
    <property type="project" value="InterPro"/>
</dbReference>
<keyword evidence="8" id="KW-0498">Mitosis</keyword>
<dbReference type="Pfam" id="PF16740">
    <property type="entry name" value="SKA2"/>
    <property type="match status" value="1"/>
</dbReference>
<evidence type="ECO:0000256" key="13">
    <source>
        <dbReference type="ARBA" id="ARBA00029651"/>
    </source>
</evidence>
<comment type="similarity">
    <text evidence="3">Belongs to the SKA2 family.</text>
</comment>
<dbReference type="Gene3D" id="6.10.250.1380">
    <property type="match status" value="1"/>
</dbReference>
<evidence type="ECO:0000259" key="15">
    <source>
        <dbReference type="Pfam" id="PF16740"/>
    </source>
</evidence>
<reference evidence="17" key="1">
    <citation type="submission" date="2003-08" db="EMBL/GenBank/DDBJ databases">
        <authorList>
            <person name="Birren B."/>
            <person name="Nusbaum C."/>
            <person name="Abebe A."/>
            <person name="Abouelleil A."/>
            <person name="Adekoya E."/>
            <person name="Ait-zahra M."/>
            <person name="Allen N."/>
            <person name="Allen T."/>
            <person name="An P."/>
            <person name="Anderson M."/>
            <person name="Anderson S."/>
            <person name="Arachchi H."/>
            <person name="Armbruster J."/>
            <person name="Bachantsang P."/>
            <person name="Baldwin J."/>
            <person name="Barry A."/>
            <person name="Bayul T."/>
            <person name="Blitshsteyn B."/>
            <person name="Bloom T."/>
            <person name="Blye J."/>
            <person name="Boguslavskiy L."/>
            <person name="Borowsky M."/>
            <person name="Boukhgalter B."/>
            <person name="Brunache A."/>
            <person name="Butler J."/>
            <person name="Calixte N."/>
            <person name="Calvo S."/>
            <person name="Camarata J."/>
            <person name="Campo K."/>
            <person name="Chang J."/>
            <person name="Cheshatsang Y."/>
            <person name="Citroen M."/>
            <person name="Collymore A."/>
            <person name="Considine T."/>
            <person name="Cook A."/>
            <person name="Cooke P."/>
            <person name="Corum B."/>
            <person name="Cuomo C."/>
            <person name="David R."/>
            <person name="Dawoe T."/>
            <person name="Degray S."/>
            <person name="Dodge S."/>
            <person name="Dooley K."/>
            <person name="Dorje P."/>
            <person name="Dorjee K."/>
            <person name="Dorris L."/>
            <person name="Duffey N."/>
            <person name="Dupes A."/>
            <person name="Elkins T."/>
            <person name="Engels R."/>
            <person name="Erickson J."/>
            <person name="Farina A."/>
            <person name="Faro S."/>
            <person name="Ferreira P."/>
            <person name="Fischer H."/>
            <person name="Fitzgerald M."/>
            <person name="Foley K."/>
            <person name="Gage D."/>
            <person name="Galagan J."/>
            <person name="Gearin G."/>
            <person name="Gnerre S."/>
            <person name="Gnirke A."/>
            <person name="Goyette A."/>
            <person name="Graham J."/>
            <person name="Grandbois E."/>
            <person name="Gyaltsen K."/>
            <person name="Hafez N."/>
            <person name="Hagopian D."/>
            <person name="Hagos B."/>
            <person name="Hall J."/>
            <person name="Hatcher B."/>
            <person name="Heller A."/>
            <person name="Higgins H."/>
            <person name="Honan T."/>
            <person name="Horn A."/>
            <person name="Houde N."/>
            <person name="Hughes L."/>
            <person name="Hulme W."/>
            <person name="Husby E."/>
            <person name="Iliev I."/>
            <person name="Jaffe D."/>
            <person name="Jones C."/>
            <person name="Kamal M."/>
            <person name="Kamat A."/>
            <person name="Kamvysselis M."/>
            <person name="Karlsson E."/>
            <person name="Kells C."/>
            <person name="Kieu A."/>
            <person name="Kisner P."/>
            <person name="Kodira C."/>
            <person name="Kulbokas E."/>
            <person name="Labutti K."/>
            <person name="Lama D."/>
            <person name="Landers T."/>
            <person name="Leger J."/>
            <person name="Levine S."/>
            <person name="Lewis D."/>
            <person name="Lewis T."/>
            <person name="Lindblad-toh K."/>
            <person name="Liu X."/>
            <person name="Lokyitsang T."/>
            <person name="Lokyitsang Y."/>
            <person name="Lucien O."/>
            <person name="Lui A."/>
            <person name="Ma L.J."/>
            <person name="Mabbitt R."/>
            <person name="Macdonald J."/>
            <person name="Maclean C."/>
            <person name="Major J."/>
            <person name="Manning J."/>
            <person name="Marabella R."/>
            <person name="Maru K."/>
            <person name="Matthews C."/>
            <person name="Mauceli E."/>
            <person name="Mccarthy M."/>
            <person name="Mcdonough S."/>
            <person name="Mcghee T."/>
            <person name="Meldrim J."/>
            <person name="Meneus L."/>
            <person name="Mesirov J."/>
            <person name="Mihalev A."/>
            <person name="Mihova T."/>
            <person name="Mikkelsen T."/>
            <person name="Mlenga V."/>
            <person name="Moru K."/>
            <person name="Mozes J."/>
            <person name="Mulrain L."/>
            <person name="Munson G."/>
            <person name="Naylor J."/>
            <person name="Newes C."/>
            <person name="Nguyen C."/>
            <person name="Nguyen N."/>
            <person name="Nguyen T."/>
            <person name="Nicol R."/>
            <person name="Nielsen C."/>
            <person name="Nizzari M."/>
            <person name="Norbu C."/>
            <person name="Norbu N."/>
            <person name="O'donnell P."/>
            <person name="Okoawo O."/>
            <person name="O'leary S."/>
            <person name="Omotosho B."/>
            <person name="O'neill K."/>
            <person name="Osman S."/>
            <person name="Parker S."/>
            <person name="Perrin D."/>
            <person name="Phunkhang P."/>
            <person name="Piqani B."/>
            <person name="Purcell S."/>
            <person name="Rachupka T."/>
            <person name="Ramasamy U."/>
            <person name="Rameau R."/>
            <person name="Ray V."/>
            <person name="Raymond C."/>
            <person name="Retta R."/>
            <person name="Richardson S."/>
            <person name="Rise C."/>
            <person name="Rodriguez J."/>
            <person name="Rogers J."/>
            <person name="Rogov P."/>
            <person name="Rutman M."/>
            <person name="Schupbach R."/>
            <person name="Seaman C."/>
            <person name="Settipalli S."/>
            <person name="Sharpe T."/>
            <person name="Sheridan J."/>
            <person name="Sherpa N."/>
            <person name="Shi J."/>
            <person name="Smirnov S."/>
            <person name="Smith C."/>
            <person name="Sougnez C."/>
            <person name="Spencer B."/>
            <person name="Stalker J."/>
            <person name="Stange-thomann N."/>
            <person name="Stavropoulos S."/>
            <person name="Stetson K."/>
            <person name="Stone C."/>
            <person name="Stone S."/>
            <person name="Stubbs M."/>
            <person name="Talamas J."/>
            <person name="Tchuinga P."/>
            <person name="Tenzing P."/>
            <person name="Tesfaye S."/>
            <person name="Theodore J."/>
            <person name="Thoulutsang Y."/>
            <person name="Topham K."/>
            <person name="Towey S."/>
            <person name="Tsamla T."/>
            <person name="Tsomo N."/>
            <person name="Vallee D."/>
            <person name="Vassiliev H."/>
            <person name="Venkataraman V."/>
            <person name="Vinson J."/>
            <person name="Vo A."/>
            <person name="Wade C."/>
            <person name="Wang S."/>
            <person name="Wangchuk T."/>
            <person name="Wangdi T."/>
            <person name="Whittaker C."/>
            <person name="Wilkinson J."/>
            <person name="Wu Y."/>
            <person name="Wyman D."/>
            <person name="Yadav S."/>
            <person name="Yang S."/>
            <person name="Yang X."/>
            <person name="Yeager S."/>
            <person name="Yee E."/>
            <person name="Young G."/>
            <person name="Zainoun J."/>
            <person name="Zembeck L."/>
            <person name="Zimmer A."/>
            <person name="Zody M."/>
            <person name="Lander E."/>
        </authorList>
    </citation>
    <scope>NUCLEOTIDE SEQUENCE [LARGE SCALE GENOMIC DNA]</scope>
</reference>
<protein>
    <recommendedName>
        <fullName evidence="13">Protein FAM33A</fullName>
    </recommendedName>
</protein>
<evidence type="ECO:0000313" key="17">
    <source>
        <dbReference type="Proteomes" id="UP000007875"/>
    </source>
</evidence>
<proteinExistence type="inferred from homology"/>
<evidence type="ECO:0000256" key="4">
    <source>
        <dbReference type="ARBA" id="ARBA00022454"/>
    </source>
</evidence>
<dbReference type="PANTHER" id="PTHR32017">
    <property type="entry name" value="SPINDLE AND KINETOCHORE-ASSOCIATED PROTEIN 2"/>
    <property type="match status" value="1"/>
</dbReference>
<dbReference type="InterPro" id="IPR042091">
    <property type="entry name" value="Ska2_N"/>
</dbReference>
<dbReference type="GO" id="GO:0000278">
    <property type="term" value="P:mitotic cell cycle"/>
    <property type="evidence" value="ECO:0007669"/>
    <property type="project" value="TreeGrafter"/>
</dbReference>
<reference evidence="16" key="2">
    <citation type="submission" date="2025-08" db="UniProtKB">
        <authorList>
            <consortium name="Ensembl"/>
        </authorList>
    </citation>
    <scope>IDENTIFICATION</scope>
</reference>
<keyword evidence="12" id="KW-0137">Centromere</keyword>
<evidence type="ECO:0000256" key="7">
    <source>
        <dbReference type="ARBA" id="ARBA00022701"/>
    </source>
</evidence>
<keyword evidence="9" id="KW-0995">Kinetochore</keyword>
<keyword evidence="14" id="KW-0175">Coiled coil</keyword>